<dbReference type="GO" id="GO:0003700">
    <property type="term" value="F:DNA-binding transcription factor activity"/>
    <property type="evidence" value="ECO:0007669"/>
    <property type="project" value="TreeGrafter"/>
</dbReference>
<organism evidence="2 3">
    <name type="scientific">Flammeovirga agarivorans</name>
    <dbReference type="NCBI Taxonomy" id="2726742"/>
    <lineage>
        <taxon>Bacteria</taxon>
        <taxon>Pseudomonadati</taxon>
        <taxon>Bacteroidota</taxon>
        <taxon>Cytophagia</taxon>
        <taxon>Cytophagales</taxon>
        <taxon>Flammeovirgaceae</taxon>
        <taxon>Flammeovirga</taxon>
    </lineage>
</organism>
<evidence type="ECO:0000313" key="2">
    <source>
        <dbReference type="EMBL" id="NLR91204.1"/>
    </source>
</evidence>
<dbReference type="CDD" id="cd00038">
    <property type="entry name" value="CAP_ED"/>
    <property type="match status" value="2"/>
</dbReference>
<dbReference type="AlphaFoldDB" id="A0A7X8XVF7"/>
<dbReference type="InterPro" id="IPR000595">
    <property type="entry name" value="cNMP-bd_dom"/>
</dbReference>
<dbReference type="Proteomes" id="UP000585050">
    <property type="component" value="Unassembled WGS sequence"/>
</dbReference>
<dbReference type="Gene3D" id="2.60.120.10">
    <property type="entry name" value="Jelly Rolls"/>
    <property type="match status" value="2"/>
</dbReference>
<dbReference type="SUPFAM" id="SSF69593">
    <property type="entry name" value="Glycerol-3-phosphate (1)-acyltransferase"/>
    <property type="match status" value="1"/>
</dbReference>
<name>A0A7X8XVF7_9BACT</name>
<dbReference type="InterPro" id="IPR050397">
    <property type="entry name" value="Env_Response_Regulators"/>
</dbReference>
<feature type="domain" description="Cyclic nucleotide-binding" evidence="1">
    <location>
        <begin position="185"/>
        <end position="232"/>
    </location>
</feature>
<dbReference type="InterPro" id="IPR018490">
    <property type="entry name" value="cNMP-bd_dom_sf"/>
</dbReference>
<evidence type="ECO:0000313" key="3">
    <source>
        <dbReference type="Proteomes" id="UP000585050"/>
    </source>
</evidence>
<protein>
    <recommendedName>
        <fullName evidence="1">Cyclic nucleotide-binding domain-containing protein</fullName>
    </recommendedName>
</protein>
<dbReference type="InterPro" id="IPR014710">
    <property type="entry name" value="RmlC-like_jellyroll"/>
</dbReference>
<dbReference type="PANTHER" id="PTHR24567">
    <property type="entry name" value="CRP FAMILY TRANSCRIPTIONAL REGULATORY PROTEIN"/>
    <property type="match status" value="1"/>
</dbReference>
<reference evidence="2 3" key="1">
    <citation type="submission" date="2020-04" db="EMBL/GenBank/DDBJ databases">
        <title>Flammeovirga sp. SR4, a novel species isolated from seawater.</title>
        <authorList>
            <person name="Wang X."/>
        </authorList>
    </citation>
    <scope>NUCLEOTIDE SEQUENCE [LARGE SCALE GENOMIC DNA]</scope>
    <source>
        <strain evidence="2 3">SR4</strain>
    </source>
</reference>
<dbReference type="GO" id="GO:0016746">
    <property type="term" value="F:acyltransferase activity"/>
    <property type="evidence" value="ECO:0007669"/>
    <property type="project" value="InterPro"/>
</dbReference>
<accession>A0A7X8XVF7</accession>
<dbReference type="PANTHER" id="PTHR24567:SF74">
    <property type="entry name" value="HTH-TYPE TRANSCRIPTIONAL REGULATOR ARCR"/>
    <property type="match status" value="1"/>
</dbReference>
<sequence length="656" mass="74707">MTLTKTLHNLPFADRLTQKDLGLLAQLAELKSYQNGEVITLQFATAEKFSVLFSGAVTYHLNVGDQRGALEVGKSKEKWTPIGWSGFREPYRFATTAIASGETKVIQWDNKELRALFDQHPEIGMHVLSSSLMLSTSLLSDAREAWMSGAVPLNASDYQNAMSYTSFQDKGPHESTMDFFRQSAFFNPFADWHLTKLAEVSKTIHYQAGSKLLCKGQFSDKFMVLKSGKVALNYVTQKGESFTSDILQERGQVILWSGASYDPIPNNMELIVLEPVEVLEINRIDLLVLYKEFPTLGMVFMYRLLWLLGSALKAIRAQVITQTFDRELLTIQTMIEQAGAQISVCSDLYKLPILLAEKVTQGDAFDLIDRLAEEGENIEKNLANLFRKITMPLRREFLFLEGLRRMTDHVITAPKDISSAELRNQCSQLFERAVSYVDIKIDGLENIPKSSGNIFIYNHLLNHPYYTLPNSFQITLDSHFISMLLYKFYKDSGLRVVRIGKGPEYGHQDYYNKLGHLGVKTQDSDPTQQTAEERRQVRNEFFKEAGDKLRSGMNLILSPEGTSRETQQSPVDFKPGAFMIAEKSQIDPLIVPVAIAFFDKRISKTKLGVVIKKPFRLSEVIDKEKPFKEELRSFLERYSKEYRTYVEEAIELAEKQ</sequence>
<dbReference type="SUPFAM" id="SSF51206">
    <property type="entry name" value="cAMP-binding domain-like"/>
    <property type="match status" value="2"/>
</dbReference>
<keyword evidence="3" id="KW-1185">Reference proteome</keyword>
<evidence type="ECO:0000259" key="1">
    <source>
        <dbReference type="PROSITE" id="PS50042"/>
    </source>
</evidence>
<dbReference type="SMART" id="SM00563">
    <property type="entry name" value="PlsC"/>
    <property type="match status" value="1"/>
</dbReference>
<comment type="caution">
    <text evidence="2">The sequence shown here is derived from an EMBL/GenBank/DDBJ whole genome shotgun (WGS) entry which is preliminary data.</text>
</comment>
<dbReference type="GO" id="GO:0005829">
    <property type="term" value="C:cytosol"/>
    <property type="evidence" value="ECO:0007669"/>
    <property type="project" value="TreeGrafter"/>
</dbReference>
<dbReference type="EMBL" id="JABAIL010000002">
    <property type="protein sequence ID" value="NLR91204.1"/>
    <property type="molecule type" value="Genomic_DNA"/>
</dbReference>
<dbReference type="PROSITE" id="PS50042">
    <property type="entry name" value="CNMP_BINDING_3"/>
    <property type="match status" value="1"/>
</dbReference>
<gene>
    <name evidence="2" type="ORF">HGP29_08295</name>
</gene>
<dbReference type="CDD" id="cd07989">
    <property type="entry name" value="LPLAT_AGPAT-like"/>
    <property type="match status" value="1"/>
</dbReference>
<dbReference type="Pfam" id="PF01553">
    <property type="entry name" value="Acyltransferase"/>
    <property type="match status" value="1"/>
</dbReference>
<dbReference type="RefSeq" id="WP_168881901.1">
    <property type="nucleotide sequence ID" value="NZ_JABAIL010000002.1"/>
</dbReference>
<proteinExistence type="predicted"/>
<dbReference type="InterPro" id="IPR002123">
    <property type="entry name" value="Plipid/glycerol_acylTrfase"/>
</dbReference>